<dbReference type="PANTHER" id="PTHR22993">
    <property type="entry name" value="FORMAMIDOPYRIMIDINE-DNA GLYCOSYLASE"/>
    <property type="match status" value="1"/>
</dbReference>
<gene>
    <name evidence="3" type="ORF">BaRGS_00026132</name>
</gene>
<dbReference type="SUPFAM" id="SSF81624">
    <property type="entry name" value="N-terminal domain of MutM-like DNA repair proteins"/>
    <property type="match status" value="1"/>
</dbReference>
<feature type="compositionally biased region" description="Basic residues" evidence="1">
    <location>
        <begin position="408"/>
        <end position="419"/>
    </location>
</feature>
<dbReference type="Pfam" id="PF01149">
    <property type="entry name" value="Fapy_DNA_glyco"/>
    <property type="match status" value="1"/>
</dbReference>
<sequence length="490" mass="54949">MPEGPELHLAAQLINSICKGRLFAGKVRRNPIHKCADVEWEDPCYKISAVSRGKELKVFLQSHQEEEGKCEGRDSKADVKNGMDQEKTAGKRLQILFNFGMSGKFEFTSAAELPKHAHLSFFTRSEPSMALSFVDYRRFGKWQVGADWTADRGPCVLFEYQLFRSNVLNSLQDSAFNKPLCEVLLNQKYFNGIGNYLRAEIIYRAGVRPFEQARSVLAALPDVPADVKVKIEDEVKATSQVKVKSESPDILELCSLLPQEVVGLGTTLYLPEDDHDDISKFSRWLQCYYKPGMKNIADHNKRTMWYQGDPGPLVPREGKSGGVKKRSGVYNKKLAKDAKKRKLEQSDDTEENGQDEIKKTKKQPTASRAGRQNARATRAAVKKEDNKTPKARKRAATKDLAQDEGKKAASRKTPRSKKTTKLEANFQDEEVPQEPKAKRSRVKKTPAVTSEKSDTGSVVSNSGKRGSRVTRAAPAGEEQTGGKKRRQSRR</sequence>
<name>A0ABD0K6Y6_9CAEN</name>
<dbReference type="GO" id="GO:0016787">
    <property type="term" value="F:hydrolase activity"/>
    <property type="evidence" value="ECO:0007669"/>
    <property type="project" value="UniProtKB-ARBA"/>
</dbReference>
<dbReference type="Gene3D" id="1.10.8.50">
    <property type="match status" value="1"/>
</dbReference>
<evidence type="ECO:0000313" key="3">
    <source>
        <dbReference type="EMBL" id="KAK7482633.1"/>
    </source>
</evidence>
<dbReference type="InterPro" id="IPR035937">
    <property type="entry name" value="FPG_N"/>
</dbReference>
<dbReference type="InterPro" id="IPR015371">
    <property type="entry name" value="Endonuclease-VIII_DNA-bd"/>
</dbReference>
<dbReference type="EMBL" id="JACVVK020000241">
    <property type="protein sequence ID" value="KAK7482633.1"/>
    <property type="molecule type" value="Genomic_DNA"/>
</dbReference>
<evidence type="ECO:0000259" key="2">
    <source>
        <dbReference type="PROSITE" id="PS51068"/>
    </source>
</evidence>
<dbReference type="SMART" id="SM00898">
    <property type="entry name" value="Fapy_DNA_glyco"/>
    <property type="match status" value="1"/>
</dbReference>
<comment type="caution">
    <text evidence="3">The sequence shown here is derived from an EMBL/GenBank/DDBJ whole genome shotgun (WGS) entry which is preliminary data.</text>
</comment>
<dbReference type="SUPFAM" id="SSF46946">
    <property type="entry name" value="S13-like H2TH domain"/>
    <property type="match status" value="1"/>
</dbReference>
<accession>A0ABD0K6Y6</accession>
<dbReference type="AlphaFoldDB" id="A0ABD0K6Y6"/>
<dbReference type="InterPro" id="IPR010979">
    <property type="entry name" value="Ribosomal_uS13-like_H2TH"/>
</dbReference>
<feature type="compositionally biased region" description="Basic and acidic residues" evidence="1">
    <location>
        <begin position="396"/>
        <end position="407"/>
    </location>
</feature>
<organism evidence="3 4">
    <name type="scientific">Batillaria attramentaria</name>
    <dbReference type="NCBI Taxonomy" id="370345"/>
    <lineage>
        <taxon>Eukaryota</taxon>
        <taxon>Metazoa</taxon>
        <taxon>Spiralia</taxon>
        <taxon>Lophotrochozoa</taxon>
        <taxon>Mollusca</taxon>
        <taxon>Gastropoda</taxon>
        <taxon>Caenogastropoda</taxon>
        <taxon>Sorbeoconcha</taxon>
        <taxon>Cerithioidea</taxon>
        <taxon>Batillariidae</taxon>
        <taxon>Batillaria</taxon>
    </lineage>
</organism>
<evidence type="ECO:0000256" key="1">
    <source>
        <dbReference type="SAM" id="MobiDB-lite"/>
    </source>
</evidence>
<reference evidence="3 4" key="1">
    <citation type="journal article" date="2023" name="Sci. Data">
        <title>Genome assembly of the Korean intertidal mud-creeper Batillaria attramentaria.</title>
        <authorList>
            <person name="Patra A.K."/>
            <person name="Ho P.T."/>
            <person name="Jun S."/>
            <person name="Lee S.J."/>
            <person name="Kim Y."/>
            <person name="Won Y.J."/>
        </authorList>
    </citation>
    <scope>NUCLEOTIDE SEQUENCE [LARGE SCALE GENOMIC DNA]</scope>
    <source>
        <strain evidence="3">Wonlab-2016</strain>
    </source>
</reference>
<dbReference type="Proteomes" id="UP001519460">
    <property type="component" value="Unassembled WGS sequence"/>
</dbReference>
<proteinExistence type="predicted"/>
<evidence type="ECO:0000313" key="4">
    <source>
        <dbReference type="Proteomes" id="UP001519460"/>
    </source>
</evidence>
<protein>
    <recommendedName>
        <fullName evidence="2">Formamidopyrimidine-DNA glycosylase catalytic domain-containing protein</fullName>
    </recommendedName>
</protein>
<dbReference type="FunFam" id="1.10.8.50:FF:000007">
    <property type="entry name" value="endonuclease 8-like 1 isoform X1"/>
    <property type="match status" value="1"/>
</dbReference>
<feature type="domain" description="Formamidopyrimidine-DNA glycosylase catalytic" evidence="2">
    <location>
        <begin position="2"/>
        <end position="140"/>
    </location>
</feature>
<dbReference type="Gene3D" id="3.20.190.10">
    <property type="entry name" value="MutM-like, N-terminal"/>
    <property type="match status" value="1"/>
</dbReference>
<feature type="region of interest" description="Disordered" evidence="1">
    <location>
        <begin position="307"/>
        <end position="490"/>
    </location>
</feature>
<keyword evidence="4" id="KW-1185">Reference proteome</keyword>
<dbReference type="Pfam" id="PF09292">
    <property type="entry name" value="Neil1-DNA_bind"/>
    <property type="match status" value="1"/>
</dbReference>
<feature type="compositionally biased region" description="Polar residues" evidence="1">
    <location>
        <begin position="447"/>
        <end position="464"/>
    </location>
</feature>
<dbReference type="SUPFAM" id="SSF57716">
    <property type="entry name" value="Glucocorticoid receptor-like (DNA-binding domain)"/>
    <property type="match status" value="1"/>
</dbReference>
<dbReference type="PANTHER" id="PTHR22993:SF27">
    <property type="entry name" value="ENDONUCLEASE 8-LIKE 1"/>
    <property type="match status" value="1"/>
</dbReference>
<dbReference type="InterPro" id="IPR012319">
    <property type="entry name" value="FPG_cat"/>
</dbReference>
<dbReference type="PROSITE" id="PS51068">
    <property type="entry name" value="FPG_CAT"/>
    <property type="match status" value="1"/>
</dbReference>